<reference evidence="9" key="1">
    <citation type="submission" date="2019-08" db="EMBL/GenBank/DDBJ databases">
        <title>The improved chromosome-level genome for the pearl oyster Pinctada fucata martensii using PacBio sequencing and Hi-C.</title>
        <authorList>
            <person name="Zheng Z."/>
        </authorList>
    </citation>
    <scope>NUCLEOTIDE SEQUENCE</scope>
    <source>
        <strain evidence="9">ZZ-2019</strain>
        <tissue evidence="9">Adductor muscle</tissue>
    </source>
</reference>
<proteinExistence type="predicted"/>
<accession>A0AA88XIS2</accession>
<dbReference type="PROSITE" id="PS50162">
    <property type="entry name" value="RECA_2"/>
    <property type="match status" value="1"/>
</dbReference>
<evidence type="ECO:0000313" key="10">
    <source>
        <dbReference type="Proteomes" id="UP001186944"/>
    </source>
</evidence>
<dbReference type="CDD" id="cd19492">
    <property type="entry name" value="Rad51C"/>
    <property type="match status" value="1"/>
</dbReference>
<sequence>MEDSLEILKLVSGVDQGEDKCRISAPKAVLALDMLYKEQSLPGIVTFSEKIDSMLGGGIPLCKITEFCGAPGIGKTQMCMQLAVDAQIPECFGGVAGEVIYIDTEGSFIVERLEDIAVATVQHCKEMADMEEENEELSAFTTENVLSHIHYYRCQDYIELLATINLIPDFIKKRPKVKLIIVDSIAFHFRHDFDDLSLRTRILTMMAQSFIRLATEHKLAVVLTNQMTTRFAHGEESRLVPALGESWGHASTIRVILYWEKEQRYAWLYKSPNKQETTVPYQVTVRSKYVMYKSPNKQETTVPYQVTVRSKYMYVMYTCKSPNNQETTVLYHVIVMSKYVTCKSPNKQETTVPYHVLVMSKYVMYKSPNKQKTTVPYQVTVMSKYVMYKSPNKQETTVPYHVLVMSKFVMYKSPNK</sequence>
<keyword evidence="6" id="KW-0539">Nucleus</keyword>
<dbReference type="GO" id="GO:0008821">
    <property type="term" value="F:crossover junction DNA endonuclease activity"/>
    <property type="evidence" value="ECO:0007669"/>
    <property type="project" value="TreeGrafter"/>
</dbReference>
<name>A0AA88XIS2_PINIB</name>
<dbReference type="InterPro" id="IPR052093">
    <property type="entry name" value="HR_Repair_Mediator"/>
</dbReference>
<keyword evidence="5" id="KW-0234">DNA repair</keyword>
<dbReference type="GO" id="GO:0033065">
    <property type="term" value="C:Rad51C-XRCC3 complex"/>
    <property type="evidence" value="ECO:0007669"/>
    <property type="project" value="TreeGrafter"/>
</dbReference>
<dbReference type="InterPro" id="IPR020588">
    <property type="entry name" value="RecA_ATP-bd"/>
</dbReference>
<protein>
    <recommendedName>
        <fullName evidence="7">DNA repair protein RAD51 homolog 3</fullName>
    </recommendedName>
</protein>
<dbReference type="GO" id="GO:0033063">
    <property type="term" value="C:Rad51B-Rad51C-Rad51D-XRCC2 complex"/>
    <property type="evidence" value="ECO:0007669"/>
    <property type="project" value="TreeGrafter"/>
</dbReference>
<dbReference type="GO" id="GO:0140664">
    <property type="term" value="F:ATP-dependent DNA damage sensor activity"/>
    <property type="evidence" value="ECO:0007669"/>
    <property type="project" value="InterPro"/>
</dbReference>
<evidence type="ECO:0000256" key="5">
    <source>
        <dbReference type="ARBA" id="ARBA00023204"/>
    </source>
</evidence>
<keyword evidence="4" id="KW-0067">ATP-binding</keyword>
<dbReference type="Pfam" id="PF08423">
    <property type="entry name" value="Rad51"/>
    <property type="match status" value="1"/>
</dbReference>
<feature type="domain" description="RecA family profile 1" evidence="8">
    <location>
        <begin position="40"/>
        <end position="227"/>
    </location>
</feature>
<dbReference type="GO" id="GO:0005524">
    <property type="term" value="F:ATP binding"/>
    <property type="evidence" value="ECO:0007669"/>
    <property type="project" value="UniProtKB-KW"/>
</dbReference>
<keyword evidence="2" id="KW-0547">Nucleotide-binding</keyword>
<dbReference type="GO" id="GO:0000400">
    <property type="term" value="F:four-way junction DNA binding"/>
    <property type="evidence" value="ECO:0007669"/>
    <property type="project" value="TreeGrafter"/>
</dbReference>
<keyword evidence="10" id="KW-1185">Reference proteome</keyword>
<gene>
    <name evidence="9" type="ORF">FSP39_000413</name>
</gene>
<dbReference type="AlphaFoldDB" id="A0AA88XIS2"/>
<evidence type="ECO:0000256" key="2">
    <source>
        <dbReference type="ARBA" id="ARBA00022741"/>
    </source>
</evidence>
<comment type="subcellular location">
    <subcellularLocation>
        <location evidence="1">Nucleus</location>
    </subcellularLocation>
</comment>
<dbReference type="PANTHER" id="PTHR46239">
    <property type="entry name" value="DNA REPAIR PROTEIN RAD51 HOMOLOG 3 RAD51C"/>
    <property type="match status" value="1"/>
</dbReference>
<dbReference type="InterPro" id="IPR013632">
    <property type="entry name" value="Rad51_C"/>
</dbReference>
<dbReference type="PANTHER" id="PTHR46239:SF1">
    <property type="entry name" value="DNA REPAIR PROTEIN RAD51 HOMOLOG 3"/>
    <property type="match status" value="1"/>
</dbReference>
<evidence type="ECO:0000256" key="7">
    <source>
        <dbReference type="ARBA" id="ARBA00040674"/>
    </source>
</evidence>
<evidence type="ECO:0000256" key="1">
    <source>
        <dbReference type="ARBA" id="ARBA00004123"/>
    </source>
</evidence>
<evidence type="ECO:0000256" key="3">
    <source>
        <dbReference type="ARBA" id="ARBA00022763"/>
    </source>
</evidence>
<dbReference type="Gene3D" id="3.40.50.300">
    <property type="entry name" value="P-loop containing nucleotide triphosphate hydrolases"/>
    <property type="match status" value="1"/>
</dbReference>
<evidence type="ECO:0000259" key="8">
    <source>
        <dbReference type="PROSITE" id="PS50162"/>
    </source>
</evidence>
<dbReference type="InterPro" id="IPR027417">
    <property type="entry name" value="P-loop_NTPase"/>
</dbReference>
<dbReference type="GO" id="GO:0007131">
    <property type="term" value="P:reciprocal meiotic recombination"/>
    <property type="evidence" value="ECO:0007669"/>
    <property type="project" value="TreeGrafter"/>
</dbReference>
<dbReference type="SUPFAM" id="SSF52540">
    <property type="entry name" value="P-loop containing nucleoside triphosphate hydrolases"/>
    <property type="match status" value="1"/>
</dbReference>
<evidence type="ECO:0000256" key="4">
    <source>
        <dbReference type="ARBA" id="ARBA00022840"/>
    </source>
</evidence>
<dbReference type="Proteomes" id="UP001186944">
    <property type="component" value="Unassembled WGS sequence"/>
</dbReference>
<evidence type="ECO:0000313" key="9">
    <source>
        <dbReference type="EMBL" id="KAK3083621.1"/>
    </source>
</evidence>
<organism evidence="9 10">
    <name type="scientific">Pinctada imbricata</name>
    <name type="common">Atlantic pearl-oyster</name>
    <name type="synonym">Pinctada martensii</name>
    <dbReference type="NCBI Taxonomy" id="66713"/>
    <lineage>
        <taxon>Eukaryota</taxon>
        <taxon>Metazoa</taxon>
        <taxon>Spiralia</taxon>
        <taxon>Lophotrochozoa</taxon>
        <taxon>Mollusca</taxon>
        <taxon>Bivalvia</taxon>
        <taxon>Autobranchia</taxon>
        <taxon>Pteriomorphia</taxon>
        <taxon>Pterioida</taxon>
        <taxon>Pterioidea</taxon>
        <taxon>Pteriidae</taxon>
        <taxon>Pinctada</taxon>
    </lineage>
</organism>
<comment type="caution">
    <text evidence="9">The sequence shown here is derived from an EMBL/GenBank/DDBJ whole genome shotgun (WGS) entry which is preliminary data.</text>
</comment>
<evidence type="ECO:0000256" key="6">
    <source>
        <dbReference type="ARBA" id="ARBA00023242"/>
    </source>
</evidence>
<dbReference type="GO" id="GO:0000707">
    <property type="term" value="P:meiotic DNA recombinase assembly"/>
    <property type="evidence" value="ECO:0007669"/>
    <property type="project" value="TreeGrafter"/>
</dbReference>
<dbReference type="EMBL" id="VSWD01000013">
    <property type="protein sequence ID" value="KAK3083621.1"/>
    <property type="molecule type" value="Genomic_DNA"/>
</dbReference>
<dbReference type="GO" id="GO:0005657">
    <property type="term" value="C:replication fork"/>
    <property type="evidence" value="ECO:0007669"/>
    <property type="project" value="TreeGrafter"/>
</dbReference>
<keyword evidence="3" id="KW-0227">DNA damage</keyword>